<evidence type="ECO:0000313" key="4">
    <source>
        <dbReference type="Proteomes" id="UP001305928"/>
    </source>
</evidence>
<reference evidence="3 4" key="1">
    <citation type="submission" date="2023-11" db="EMBL/GenBank/DDBJ databases">
        <title>Complete genome of Pseudomonas benzenivorans BA3361.</title>
        <authorList>
            <person name="Shin S.Y."/>
            <person name="Song J."/>
            <person name="Kang H."/>
        </authorList>
    </citation>
    <scope>NUCLEOTIDE SEQUENCE [LARGE SCALE GENOMIC DNA]</scope>
    <source>
        <strain evidence="3 4">HNIBRBA3361</strain>
    </source>
</reference>
<sequence length="260" mass="28571">MWHLVCGDAAVPGVTLVLGQARADDALRVLRDDLAVGPLADIEQPPCAARVAYWQALWPQAMLVPDFHGGLNDDARWLAALAQQERPVTVWHGDSACEQLLLARVAAALEGTGLGLWEVSCGTGDSGVASRRSVTMVEPADLPALYRPQPIEPQRRRQLAAQWRATLAESAPIRRWRDGAFQGEDHDAIDASLVQWCSVQWQPLLRVLAEVMARCDGFFPTDMFLFWRVRELAASGLLELAGGTHVSDTGELRVRRRHGA</sequence>
<name>A0ABZ0PW10_9PSED</name>
<evidence type="ECO:0000313" key="3">
    <source>
        <dbReference type="EMBL" id="WPC05095.1"/>
    </source>
</evidence>
<feature type="domain" description="DUF3658" evidence="2">
    <location>
        <begin position="145"/>
        <end position="244"/>
    </location>
</feature>
<dbReference type="EMBL" id="CP137892">
    <property type="protein sequence ID" value="WPC05095.1"/>
    <property type="molecule type" value="Genomic_DNA"/>
</dbReference>
<proteinExistence type="predicted"/>
<dbReference type="InterPro" id="IPR022123">
    <property type="entry name" value="DUF3658"/>
</dbReference>
<keyword evidence="4" id="KW-1185">Reference proteome</keyword>
<organism evidence="3 4">
    <name type="scientific">Pseudomonas benzenivorans</name>
    <dbReference type="NCBI Taxonomy" id="556533"/>
    <lineage>
        <taxon>Bacteria</taxon>
        <taxon>Pseudomonadati</taxon>
        <taxon>Pseudomonadota</taxon>
        <taxon>Gammaproteobacteria</taxon>
        <taxon>Pseudomonadales</taxon>
        <taxon>Pseudomonadaceae</taxon>
        <taxon>Pseudomonas</taxon>
    </lineage>
</organism>
<dbReference type="RefSeq" id="WP_318644233.1">
    <property type="nucleotide sequence ID" value="NZ_CP137892.1"/>
</dbReference>
<evidence type="ECO:0000259" key="1">
    <source>
        <dbReference type="Pfam" id="PF08874"/>
    </source>
</evidence>
<dbReference type="Proteomes" id="UP001305928">
    <property type="component" value="Chromosome"/>
</dbReference>
<dbReference type="InterPro" id="IPR014973">
    <property type="entry name" value="DUF1835"/>
</dbReference>
<accession>A0ABZ0PW10</accession>
<dbReference type="Pfam" id="PF08874">
    <property type="entry name" value="DUF1835"/>
    <property type="match status" value="1"/>
</dbReference>
<evidence type="ECO:0000259" key="2">
    <source>
        <dbReference type="Pfam" id="PF12395"/>
    </source>
</evidence>
<gene>
    <name evidence="3" type="ORF">SBP02_20455</name>
</gene>
<feature type="domain" description="DUF1835" evidence="1">
    <location>
        <begin position="3"/>
        <end position="118"/>
    </location>
</feature>
<protein>
    <submittedName>
        <fullName evidence="3">DUF3658 domain-containing protein</fullName>
    </submittedName>
</protein>
<dbReference type="Pfam" id="PF12395">
    <property type="entry name" value="DUF3658"/>
    <property type="match status" value="1"/>
</dbReference>